<dbReference type="EMBL" id="JACAGK010000021">
    <property type="protein sequence ID" value="MDM1048406.1"/>
    <property type="molecule type" value="Genomic_DNA"/>
</dbReference>
<comment type="caution">
    <text evidence="2">The sequence shown here is derived from an EMBL/GenBank/DDBJ whole genome shotgun (WGS) entry which is preliminary data.</text>
</comment>
<gene>
    <name evidence="2" type="ORF">HX018_09170</name>
</gene>
<protein>
    <submittedName>
        <fullName evidence="2">Uncharacterized protein</fullName>
    </submittedName>
</protein>
<dbReference type="RefSeq" id="WP_286651214.1">
    <property type="nucleotide sequence ID" value="NZ_JACAGK010000021.1"/>
</dbReference>
<accession>A0ABT7NMR6</accession>
<dbReference type="Proteomes" id="UP001170954">
    <property type="component" value="Unassembled WGS sequence"/>
</dbReference>
<evidence type="ECO:0000256" key="1">
    <source>
        <dbReference type="SAM" id="MobiDB-lite"/>
    </source>
</evidence>
<organism evidence="2 3">
    <name type="scientific">Sphingobacterium hotanense</name>
    <dbReference type="NCBI Taxonomy" id="649196"/>
    <lineage>
        <taxon>Bacteria</taxon>
        <taxon>Pseudomonadati</taxon>
        <taxon>Bacteroidota</taxon>
        <taxon>Sphingobacteriia</taxon>
        <taxon>Sphingobacteriales</taxon>
        <taxon>Sphingobacteriaceae</taxon>
        <taxon>Sphingobacterium</taxon>
    </lineage>
</organism>
<reference evidence="2" key="2">
    <citation type="journal article" date="2022" name="Sci. Total Environ.">
        <title>Prevalence, transmission, and molecular epidemiology of tet(X)-positive bacteria among humans, animals, and environmental niches in China: An epidemiological, and genomic-based study.</title>
        <authorList>
            <person name="Dong N."/>
            <person name="Zeng Y."/>
            <person name="Cai C."/>
            <person name="Sun C."/>
            <person name="Lu J."/>
            <person name="Liu C."/>
            <person name="Zhou H."/>
            <person name="Sun Q."/>
            <person name="Shu L."/>
            <person name="Wang H."/>
            <person name="Wang Y."/>
            <person name="Wang S."/>
            <person name="Wu C."/>
            <person name="Chan E.W."/>
            <person name="Chen G."/>
            <person name="Shen Z."/>
            <person name="Chen S."/>
            <person name="Zhang R."/>
        </authorList>
    </citation>
    <scope>NUCLEOTIDE SEQUENCE</scope>
    <source>
        <strain evidence="2">R1692</strain>
    </source>
</reference>
<evidence type="ECO:0000313" key="3">
    <source>
        <dbReference type="Proteomes" id="UP001170954"/>
    </source>
</evidence>
<feature type="compositionally biased region" description="Basic and acidic residues" evidence="1">
    <location>
        <begin position="83"/>
        <end position="114"/>
    </location>
</feature>
<feature type="region of interest" description="Disordered" evidence="1">
    <location>
        <begin position="78"/>
        <end position="114"/>
    </location>
</feature>
<sequence length="114" mass="13643">MDNTIIKKDLHNYLLRDQVFKMDEIKIFKLDGLGNDRFKSEVRYSMPDENLRKLQIVTFKYIDGRILDYSVKDVFEYDLSNPPKKDERTTDEETKNEGKTARRKSPKESYDEIK</sequence>
<proteinExistence type="predicted"/>
<reference evidence="2" key="1">
    <citation type="submission" date="2020-06" db="EMBL/GenBank/DDBJ databases">
        <authorList>
            <person name="Dong N."/>
        </authorList>
    </citation>
    <scope>NUCLEOTIDE SEQUENCE</scope>
    <source>
        <strain evidence="2">R1692</strain>
    </source>
</reference>
<name>A0ABT7NMR6_9SPHI</name>
<keyword evidence="3" id="KW-1185">Reference proteome</keyword>
<evidence type="ECO:0000313" key="2">
    <source>
        <dbReference type="EMBL" id="MDM1048406.1"/>
    </source>
</evidence>